<dbReference type="KEGG" id="hyl:LPB072_04700"/>
<proteinExistence type="predicted"/>
<evidence type="ECO:0000313" key="1">
    <source>
        <dbReference type="EMBL" id="AOW12255.1"/>
    </source>
</evidence>
<protein>
    <submittedName>
        <fullName evidence="1">Uncharacterized protein</fullName>
    </submittedName>
</protein>
<dbReference type="STRING" id="1763535.LPB072_04700"/>
<keyword evidence="3" id="KW-1185">Reference proteome</keyword>
<dbReference type="InterPro" id="IPR014063">
    <property type="entry name" value="Arsenate-R_ArsH"/>
</dbReference>
<sequence length="65" mass="7540">MAAKFRSSSQSLNTVNQMRLLGQWMRLLTIPKRRSIPKAFLAFEEDGRLQPSAHHDRVVGVMEDW</sequence>
<dbReference type="Proteomes" id="UP000185680">
    <property type="component" value="Chromosome"/>
</dbReference>
<dbReference type="Gene3D" id="3.40.50.360">
    <property type="match status" value="1"/>
</dbReference>
<organism evidence="1 4">
    <name type="scientific">Hydrogenophaga crassostreae</name>
    <dbReference type="NCBI Taxonomy" id="1763535"/>
    <lineage>
        <taxon>Bacteria</taxon>
        <taxon>Pseudomonadati</taxon>
        <taxon>Pseudomonadota</taxon>
        <taxon>Betaproteobacteria</taxon>
        <taxon>Burkholderiales</taxon>
        <taxon>Comamonadaceae</taxon>
        <taxon>Hydrogenophaga</taxon>
    </lineage>
</organism>
<dbReference type="InterPro" id="IPR029039">
    <property type="entry name" value="Flavoprotein-like_sf"/>
</dbReference>
<dbReference type="RefSeq" id="WP_066092263.1">
    <property type="nucleotide sequence ID" value="NZ_LVWD01000026.1"/>
</dbReference>
<dbReference type="GO" id="GO:0016655">
    <property type="term" value="F:oxidoreductase activity, acting on NAD(P)H, quinone or similar compound as acceptor"/>
    <property type="evidence" value="ECO:0007669"/>
    <property type="project" value="TreeGrafter"/>
</dbReference>
<name>A0A162P4A0_9BURK</name>
<reference evidence="1 4" key="2">
    <citation type="submission" date="2016-10" db="EMBL/GenBank/DDBJ databases">
        <title>Hydorgenophaga sp. LPB0072 isolated from gastropod.</title>
        <authorList>
            <person name="Kim E."/>
            <person name="Yi H."/>
        </authorList>
    </citation>
    <scope>NUCLEOTIDE SEQUENCE [LARGE SCALE GENOMIC DNA]</scope>
    <source>
        <strain evidence="1 4">LPB0072</strain>
    </source>
</reference>
<evidence type="ECO:0000313" key="3">
    <source>
        <dbReference type="Proteomes" id="UP000185657"/>
    </source>
</evidence>
<dbReference type="PANTHER" id="PTHR43590">
    <property type="entry name" value="ARSENIC RESISTANCE PROTEIN ARSH (AFU_ORTHOLOGUE AFUA_5G15030)"/>
    <property type="match status" value="1"/>
</dbReference>
<evidence type="ECO:0000313" key="4">
    <source>
        <dbReference type="Proteomes" id="UP000185680"/>
    </source>
</evidence>
<gene>
    <name evidence="1" type="ORF">LPB072_04700</name>
    <name evidence="2" type="ORF">LPB72_14950</name>
</gene>
<dbReference type="PANTHER" id="PTHR43590:SF1">
    <property type="entry name" value="ARSENIC RESISTANCE PROTEIN ARSH (AFU_ORTHOLOGUE AFUA_5G15030)"/>
    <property type="match status" value="1"/>
</dbReference>
<dbReference type="AlphaFoldDB" id="A0A162P4A0"/>
<dbReference type="EMBL" id="CP017476">
    <property type="protein sequence ID" value="AOW12255.1"/>
    <property type="molecule type" value="Genomic_DNA"/>
</dbReference>
<dbReference type="Proteomes" id="UP000185657">
    <property type="component" value="Unassembled WGS sequence"/>
</dbReference>
<dbReference type="SUPFAM" id="SSF52218">
    <property type="entry name" value="Flavoproteins"/>
    <property type="match status" value="1"/>
</dbReference>
<evidence type="ECO:0000313" key="2">
    <source>
        <dbReference type="EMBL" id="OAD41202.1"/>
    </source>
</evidence>
<accession>A0A162P4A0</accession>
<reference evidence="2 3" key="1">
    <citation type="submission" date="2016-02" db="EMBL/GenBank/DDBJ databases">
        <title>Draft genome sequence of Hydrogenophaga sp. LPB0072.</title>
        <authorList>
            <person name="Shin S.-K."/>
            <person name="Yi H."/>
        </authorList>
    </citation>
    <scope>NUCLEOTIDE SEQUENCE [LARGE SCALE GENOMIC DNA]</scope>
    <source>
        <strain evidence="2 3">LPB0072</strain>
    </source>
</reference>
<dbReference type="EMBL" id="LVWD01000026">
    <property type="protein sequence ID" value="OAD41202.1"/>
    <property type="molecule type" value="Genomic_DNA"/>
</dbReference>